<dbReference type="OrthoDB" id="9771666at2"/>
<accession>A0A5B9EDL4</accession>
<gene>
    <name evidence="4" type="ORF">FTW19_18185</name>
</gene>
<sequence>MRRLLLACSLLLPVSTATLHAQDWAKARLDKSPRHREYISLKTSGGPVQAFVVYPEIKDKAPVVVLIHEIFGLSDWMKTMADDLAASGYIVVAPDLLTGKGPNGGNTDSFATRDEVTKAVSTLSPDAVTEGLNAAVAYAKTIPAGNGKIAVGGFCWGGGQTFRFATNNHDISAAYVFYGPPPAADDMKKITVPVYGFYAGNDARIDATIPSTIEGMKAAGKTYEPVTYDGAGHGFMRAGVDPTDTNPNNKKAREDGYTRLTTLLKSLSGTKKSPVESAPNRSMVAKAAKGSKPKKAAAATMECHDMSTM</sequence>
<keyword evidence="2" id="KW-0732">Signal</keyword>
<dbReference type="EMBL" id="CP042806">
    <property type="protein sequence ID" value="QEE29744.1"/>
    <property type="molecule type" value="Genomic_DNA"/>
</dbReference>
<dbReference type="InterPro" id="IPR029058">
    <property type="entry name" value="AB_hydrolase_fold"/>
</dbReference>
<dbReference type="GO" id="GO:0016787">
    <property type="term" value="F:hydrolase activity"/>
    <property type="evidence" value="ECO:0007669"/>
    <property type="project" value="UniProtKB-KW"/>
</dbReference>
<name>A0A5B9EDL4_9BACT</name>
<reference evidence="4 5" key="1">
    <citation type="submission" date="2019-08" db="EMBL/GenBank/DDBJ databases">
        <title>Complete genome sequence of Terriglobus albidus strain ORNL.</title>
        <authorList>
            <person name="Podar M."/>
        </authorList>
    </citation>
    <scope>NUCLEOTIDE SEQUENCE [LARGE SCALE GENOMIC DNA]</scope>
    <source>
        <strain evidence="4 5">ORNL</strain>
    </source>
</reference>
<dbReference type="SUPFAM" id="SSF53474">
    <property type="entry name" value="alpha/beta-Hydrolases"/>
    <property type="match status" value="1"/>
</dbReference>
<evidence type="ECO:0000313" key="4">
    <source>
        <dbReference type="EMBL" id="QEE29744.1"/>
    </source>
</evidence>
<proteinExistence type="predicted"/>
<keyword evidence="5" id="KW-1185">Reference proteome</keyword>
<feature type="signal peptide" evidence="2">
    <location>
        <begin position="1"/>
        <end position="21"/>
    </location>
</feature>
<dbReference type="Proteomes" id="UP000321820">
    <property type="component" value="Chromosome"/>
</dbReference>
<dbReference type="InterPro" id="IPR051049">
    <property type="entry name" value="Dienelactone_hydrolase-like"/>
</dbReference>
<dbReference type="Gene3D" id="3.40.50.1820">
    <property type="entry name" value="alpha/beta hydrolase"/>
    <property type="match status" value="1"/>
</dbReference>
<dbReference type="AlphaFoldDB" id="A0A5B9EDL4"/>
<protein>
    <submittedName>
        <fullName evidence="4">Dienelactone hydrolase family protein</fullName>
    </submittedName>
</protein>
<feature type="chain" id="PRO_5023116589" evidence="2">
    <location>
        <begin position="22"/>
        <end position="309"/>
    </location>
</feature>
<evidence type="ECO:0000256" key="1">
    <source>
        <dbReference type="SAM" id="MobiDB-lite"/>
    </source>
</evidence>
<dbReference type="PANTHER" id="PTHR46623:SF6">
    <property type="entry name" value="ALPHA_BETA-HYDROLASES SUPERFAMILY PROTEIN"/>
    <property type="match status" value="1"/>
</dbReference>
<keyword evidence="4" id="KW-0378">Hydrolase</keyword>
<dbReference type="Pfam" id="PF01738">
    <property type="entry name" value="DLH"/>
    <property type="match status" value="1"/>
</dbReference>
<dbReference type="KEGG" id="talb:FTW19_18185"/>
<dbReference type="PANTHER" id="PTHR46623">
    <property type="entry name" value="CARBOXYMETHYLENEBUTENOLIDASE-RELATED"/>
    <property type="match status" value="1"/>
</dbReference>
<feature type="region of interest" description="Disordered" evidence="1">
    <location>
        <begin position="268"/>
        <end position="309"/>
    </location>
</feature>
<evidence type="ECO:0000259" key="3">
    <source>
        <dbReference type="Pfam" id="PF01738"/>
    </source>
</evidence>
<evidence type="ECO:0000256" key="2">
    <source>
        <dbReference type="SAM" id="SignalP"/>
    </source>
</evidence>
<dbReference type="RefSeq" id="WP_147649014.1">
    <property type="nucleotide sequence ID" value="NZ_CP042806.1"/>
</dbReference>
<dbReference type="InterPro" id="IPR002925">
    <property type="entry name" value="Dienelactn_hydro"/>
</dbReference>
<evidence type="ECO:0000313" key="5">
    <source>
        <dbReference type="Proteomes" id="UP000321820"/>
    </source>
</evidence>
<organism evidence="4 5">
    <name type="scientific">Terriglobus albidus</name>
    <dbReference type="NCBI Taxonomy" id="1592106"/>
    <lineage>
        <taxon>Bacteria</taxon>
        <taxon>Pseudomonadati</taxon>
        <taxon>Acidobacteriota</taxon>
        <taxon>Terriglobia</taxon>
        <taxon>Terriglobales</taxon>
        <taxon>Acidobacteriaceae</taxon>
        <taxon>Terriglobus</taxon>
    </lineage>
</organism>
<feature type="domain" description="Dienelactone hydrolase" evidence="3">
    <location>
        <begin position="49"/>
        <end position="266"/>
    </location>
</feature>